<proteinExistence type="predicted"/>
<organism evidence="1 2">
    <name type="scientific">Paenibacillus bovis</name>
    <dbReference type="NCBI Taxonomy" id="1616788"/>
    <lineage>
        <taxon>Bacteria</taxon>
        <taxon>Bacillati</taxon>
        <taxon>Bacillota</taxon>
        <taxon>Bacilli</taxon>
        <taxon>Bacillales</taxon>
        <taxon>Paenibacillaceae</taxon>
        <taxon>Paenibacillus</taxon>
    </lineage>
</organism>
<reference evidence="2" key="1">
    <citation type="submission" date="2015-10" db="EMBL/GenBank/DDBJ databases">
        <title>Genome of Paenibacillus bovis sp. nov.</title>
        <authorList>
            <person name="Wu Z."/>
            <person name="Gao C."/>
            <person name="Liu Z."/>
            <person name="Zheng H."/>
        </authorList>
    </citation>
    <scope>NUCLEOTIDE SEQUENCE [LARGE SCALE GENOMIC DNA]</scope>
    <source>
        <strain evidence="2">BD3526</strain>
    </source>
</reference>
<dbReference type="EMBL" id="CP013023">
    <property type="protein sequence ID" value="ANF95426.1"/>
    <property type="molecule type" value="Genomic_DNA"/>
</dbReference>
<evidence type="ECO:0000313" key="2">
    <source>
        <dbReference type="Proteomes" id="UP000078148"/>
    </source>
</evidence>
<dbReference type="KEGG" id="pbv:AR543_04960"/>
<sequence>MDYVHITHIDDPLFADMHALMGRIFPAEEVLEYELWREPLEDPGIRVFVAVHEGRVVGATEYRYYEDDNVAMTDFTIIGEPGLGIGPFLAQHRQADLKKVAAAAGKELSGMFAEIYDPYRAERHEFGGVKPMDPFVRREVLAHLGYRRLDFTYVHPSWNNDGEAVSELDLCFLAYDPTVQSLPGALIEKFLRRYYAVLAQKPDAWEQMVHEVGQRDQVALLPL</sequence>
<dbReference type="RefSeq" id="WP_060532351.1">
    <property type="nucleotide sequence ID" value="NZ_CP013023.1"/>
</dbReference>
<gene>
    <name evidence="1" type="ORF">AR543_04960</name>
</gene>
<dbReference type="AlphaFoldDB" id="A0A172ZCQ0"/>
<dbReference type="InterPro" id="IPR016181">
    <property type="entry name" value="Acyl_CoA_acyltransferase"/>
</dbReference>
<dbReference type="Proteomes" id="UP000078148">
    <property type="component" value="Chromosome"/>
</dbReference>
<keyword evidence="1" id="KW-0808">Transferase</keyword>
<dbReference type="OrthoDB" id="2381102at2"/>
<evidence type="ECO:0000313" key="1">
    <source>
        <dbReference type="EMBL" id="ANF95426.1"/>
    </source>
</evidence>
<name>A0A172ZCQ0_9BACL</name>
<dbReference type="SUPFAM" id="SSF55729">
    <property type="entry name" value="Acyl-CoA N-acyltransferases (Nat)"/>
    <property type="match status" value="1"/>
</dbReference>
<accession>A0A172ZCQ0</accession>
<keyword evidence="2" id="KW-1185">Reference proteome</keyword>
<dbReference type="GO" id="GO:0016740">
    <property type="term" value="F:transferase activity"/>
    <property type="evidence" value="ECO:0007669"/>
    <property type="project" value="UniProtKB-KW"/>
</dbReference>
<reference evidence="1 2" key="2">
    <citation type="journal article" date="2016" name="Int. J. Syst. Evol. Microbiol.">
        <title>Paenibacillus bovis sp. nov., isolated from raw yak (Bos grunniens) milk.</title>
        <authorList>
            <person name="Gao C."/>
            <person name="Han J."/>
            <person name="Liu Z."/>
            <person name="Xu X."/>
            <person name="Hang F."/>
            <person name="Wu Z."/>
        </authorList>
    </citation>
    <scope>NUCLEOTIDE SEQUENCE [LARGE SCALE GENOMIC DNA]</scope>
    <source>
        <strain evidence="1 2">BD3526</strain>
    </source>
</reference>
<dbReference type="Gene3D" id="3.40.630.30">
    <property type="match status" value="1"/>
</dbReference>
<dbReference type="STRING" id="1616788.AR543_04960"/>
<protein>
    <submittedName>
        <fullName evidence="1">GNAT family acetyltransferase</fullName>
    </submittedName>
</protein>